<reference evidence="1" key="1">
    <citation type="submission" date="2014-09" db="EMBL/GenBank/DDBJ databases">
        <authorList>
            <person name="Magalhaes I.L.F."/>
            <person name="Oliveira U."/>
            <person name="Santos F.R."/>
            <person name="Vidigal T.H.D.A."/>
            <person name="Brescovit A.D."/>
            <person name="Santos A.J."/>
        </authorList>
    </citation>
    <scope>NUCLEOTIDE SEQUENCE</scope>
    <source>
        <tissue evidence="1">Shoot tissue taken approximately 20 cm above the soil surface</tissue>
    </source>
</reference>
<protein>
    <submittedName>
        <fullName evidence="1">Uncharacterized protein</fullName>
    </submittedName>
</protein>
<organism evidence="1">
    <name type="scientific">Arundo donax</name>
    <name type="common">Giant reed</name>
    <name type="synonym">Donax arundinaceus</name>
    <dbReference type="NCBI Taxonomy" id="35708"/>
    <lineage>
        <taxon>Eukaryota</taxon>
        <taxon>Viridiplantae</taxon>
        <taxon>Streptophyta</taxon>
        <taxon>Embryophyta</taxon>
        <taxon>Tracheophyta</taxon>
        <taxon>Spermatophyta</taxon>
        <taxon>Magnoliopsida</taxon>
        <taxon>Liliopsida</taxon>
        <taxon>Poales</taxon>
        <taxon>Poaceae</taxon>
        <taxon>PACMAD clade</taxon>
        <taxon>Arundinoideae</taxon>
        <taxon>Arundineae</taxon>
        <taxon>Arundo</taxon>
    </lineage>
</organism>
<proteinExistence type="predicted"/>
<name>A0A0A9CAS1_ARUDO</name>
<sequence>MWEIPVEYLFTYCKNSLSFGIFACCHAEVLS</sequence>
<dbReference type="EMBL" id="GBRH01224471">
    <property type="protein sequence ID" value="JAD73424.1"/>
    <property type="molecule type" value="Transcribed_RNA"/>
</dbReference>
<reference evidence="1" key="2">
    <citation type="journal article" date="2015" name="Data Brief">
        <title>Shoot transcriptome of the giant reed, Arundo donax.</title>
        <authorList>
            <person name="Barrero R.A."/>
            <person name="Guerrero F.D."/>
            <person name="Moolhuijzen P."/>
            <person name="Goolsby J.A."/>
            <person name="Tidwell J."/>
            <person name="Bellgard S.E."/>
            <person name="Bellgard M.I."/>
        </authorList>
    </citation>
    <scope>NUCLEOTIDE SEQUENCE</scope>
    <source>
        <tissue evidence="1">Shoot tissue taken approximately 20 cm above the soil surface</tissue>
    </source>
</reference>
<accession>A0A0A9CAS1</accession>
<dbReference type="AlphaFoldDB" id="A0A0A9CAS1"/>
<evidence type="ECO:0000313" key="1">
    <source>
        <dbReference type="EMBL" id="JAD73424.1"/>
    </source>
</evidence>